<dbReference type="EMBL" id="CP062222">
    <property type="protein sequence ID" value="QTC91197.1"/>
    <property type="molecule type" value="Genomic_DNA"/>
</dbReference>
<name>A0A975GVA8_9CAUL</name>
<gene>
    <name evidence="1" type="ORF">IFJ75_18700</name>
</gene>
<dbReference type="AlphaFoldDB" id="A0A975GVA8"/>
<sequence length="193" mass="21261">MAIGPLGFARRLLASRPGRVDHSPVLIEDPWSIQGEPTAPQPVHTLLNQIEAAALSVYEKHGLPTRVGQYARSARGRTWKFVAETLNAEERWALFLANDSGKGWRFASLEDLGLMEPNESAETRRASELLAACQTLRSSLTGQGTTSRADDIETALRLGSEWRLIELTLSRKRDGPLLLGKPRRAGKRAPPTD</sequence>
<evidence type="ECO:0000313" key="2">
    <source>
        <dbReference type="Proteomes" id="UP000663918"/>
    </source>
</evidence>
<reference evidence="1" key="1">
    <citation type="submission" date="2020-09" db="EMBL/GenBank/DDBJ databases">
        <title>Brevundimonas sp. LVF2 isolated from a puddle in Goettingen, Germany.</title>
        <authorList>
            <person name="Friedrich I."/>
            <person name="Klassen A."/>
            <person name="Hannes N."/>
            <person name="Schneider D."/>
            <person name="Hertel R."/>
            <person name="Daniel R."/>
        </authorList>
    </citation>
    <scope>NUCLEOTIDE SEQUENCE</scope>
    <source>
        <strain evidence="1">LVF2</strain>
    </source>
</reference>
<dbReference type="Proteomes" id="UP000663918">
    <property type="component" value="Chromosome"/>
</dbReference>
<proteinExistence type="predicted"/>
<organism evidence="1 2">
    <name type="scientific">Brevundimonas goettingensis</name>
    <dbReference type="NCBI Taxonomy" id="2774190"/>
    <lineage>
        <taxon>Bacteria</taxon>
        <taxon>Pseudomonadati</taxon>
        <taxon>Pseudomonadota</taxon>
        <taxon>Alphaproteobacteria</taxon>
        <taxon>Caulobacterales</taxon>
        <taxon>Caulobacteraceae</taxon>
        <taxon>Brevundimonas</taxon>
    </lineage>
</organism>
<keyword evidence="2" id="KW-1185">Reference proteome</keyword>
<evidence type="ECO:0000313" key="1">
    <source>
        <dbReference type="EMBL" id="QTC91197.1"/>
    </source>
</evidence>
<protein>
    <submittedName>
        <fullName evidence="1">Uncharacterized protein</fullName>
    </submittedName>
</protein>
<accession>A0A975GVA8</accession>
<dbReference type="RefSeq" id="WP_207870278.1">
    <property type="nucleotide sequence ID" value="NZ_CP062222.1"/>
</dbReference>
<dbReference type="KEGG" id="bgoe:IFJ75_18700"/>